<sequence>MMQPVDHFEMFIEIDALQRRHPRLENLEPANRTAMAPLPRRILARGPGRTDTADEDEASVTGWRHLDGELALTNFTFSNHVSIQ</sequence>
<proteinExistence type="predicted"/>
<evidence type="ECO:0000313" key="1">
    <source>
        <dbReference type="EMBL" id="OIQ66762.1"/>
    </source>
</evidence>
<gene>
    <name evidence="1" type="ORF">GALL_516650</name>
</gene>
<name>A0A1J5P6C6_9ZZZZ</name>
<protein>
    <submittedName>
        <fullName evidence="1">Uncharacterized protein</fullName>
    </submittedName>
</protein>
<dbReference type="EMBL" id="MLJW01006379">
    <property type="protein sequence ID" value="OIQ66762.1"/>
    <property type="molecule type" value="Genomic_DNA"/>
</dbReference>
<comment type="caution">
    <text evidence="1">The sequence shown here is derived from an EMBL/GenBank/DDBJ whole genome shotgun (WGS) entry which is preliminary data.</text>
</comment>
<dbReference type="AlphaFoldDB" id="A0A1J5P6C6"/>
<reference evidence="1" key="1">
    <citation type="submission" date="2016-10" db="EMBL/GenBank/DDBJ databases">
        <title>Sequence of Gallionella enrichment culture.</title>
        <authorList>
            <person name="Poehlein A."/>
            <person name="Muehling M."/>
            <person name="Daniel R."/>
        </authorList>
    </citation>
    <scope>NUCLEOTIDE SEQUENCE</scope>
</reference>
<organism evidence="1">
    <name type="scientific">mine drainage metagenome</name>
    <dbReference type="NCBI Taxonomy" id="410659"/>
    <lineage>
        <taxon>unclassified sequences</taxon>
        <taxon>metagenomes</taxon>
        <taxon>ecological metagenomes</taxon>
    </lineage>
</organism>
<accession>A0A1J5P6C6</accession>